<gene>
    <name evidence="7" type="ORF">J0895_12550</name>
</gene>
<evidence type="ECO:0000256" key="1">
    <source>
        <dbReference type="ARBA" id="ARBA00004196"/>
    </source>
</evidence>
<comment type="caution">
    <text evidence="7">The sequence shown here is derived from an EMBL/GenBank/DDBJ whole genome shotgun (WGS) entry which is preliminary data.</text>
</comment>
<dbReference type="InterPro" id="IPR050465">
    <property type="entry name" value="UPF0194_transport"/>
</dbReference>
<evidence type="ECO:0000256" key="3">
    <source>
        <dbReference type="SAM" id="Coils"/>
    </source>
</evidence>
<proteinExistence type="predicted"/>
<evidence type="ECO:0000256" key="2">
    <source>
        <dbReference type="ARBA" id="ARBA00023054"/>
    </source>
</evidence>
<dbReference type="Gene3D" id="2.40.30.170">
    <property type="match status" value="1"/>
</dbReference>
<feature type="coiled-coil region" evidence="3">
    <location>
        <begin position="309"/>
        <end position="374"/>
    </location>
</feature>
<dbReference type="PANTHER" id="PTHR32347">
    <property type="entry name" value="EFFLUX SYSTEM COMPONENT YKNX-RELATED"/>
    <property type="match status" value="1"/>
</dbReference>
<dbReference type="PANTHER" id="PTHR32347:SF27">
    <property type="entry name" value="RND EFFLUX PUMP MEMBRANE FUSION PROTEIN BARREL-SANDWICH DOMAIN-CONTAINING PROTEIN"/>
    <property type="match status" value="1"/>
</dbReference>
<dbReference type="NCBIfam" id="TIGR02971">
    <property type="entry name" value="heterocyst_DevB"/>
    <property type="match status" value="1"/>
</dbReference>
<dbReference type="EMBL" id="JAFLQW010000332">
    <property type="protein sequence ID" value="MBO0349928.1"/>
    <property type="molecule type" value="Genomic_DNA"/>
</dbReference>
<feature type="coiled-coil region" evidence="3">
    <location>
        <begin position="143"/>
        <end position="170"/>
    </location>
</feature>
<dbReference type="RefSeq" id="WP_207088430.1">
    <property type="nucleotide sequence ID" value="NZ_JAFLQW010000332.1"/>
</dbReference>
<keyword evidence="5" id="KW-0472">Membrane</keyword>
<keyword evidence="2 3" id="KW-0175">Coiled coil</keyword>
<dbReference type="Proteomes" id="UP000664844">
    <property type="component" value="Unassembled WGS sequence"/>
</dbReference>
<feature type="transmembrane region" description="Helical" evidence="5">
    <location>
        <begin position="49"/>
        <end position="70"/>
    </location>
</feature>
<evidence type="ECO:0000256" key="5">
    <source>
        <dbReference type="SAM" id="Phobius"/>
    </source>
</evidence>
<dbReference type="InterPro" id="IPR058624">
    <property type="entry name" value="MdtA-like_HH"/>
</dbReference>
<feature type="compositionally biased region" description="Basic and acidic residues" evidence="4">
    <location>
        <begin position="1"/>
        <end position="15"/>
    </location>
</feature>
<organism evidence="7 8">
    <name type="scientific">Phormidium pseudopriestleyi FRX01</name>
    <dbReference type="NCBI Taxonomy" id="1759528"/>
    <lineage>
        <taxon>Bacteria</taxon>
        <taxon>Bacillati</taxon>
        <taxon>Cyanobacteriota</taxon>
        <taxon>Cyanophyceae</taxon>
        <taxon>Oscillatoriophycideae</taxon>
        <taxon>Oscillatoriales</taxon>
        <taxon>Oscillatoriaceae</taxon>
        <taxon>Phormidium</taxon>
    </lineage>
</organism>
<feature type="region of interest" description="Disordered" evidence="4">
    <location>
        <begin position="650"/>
        <end position="669"/>
    </location>
</feature>
<dbReference type="Pfam" id="PF25876">
    <property type="entry name" value="HH_MFP_RND"/>
    <property type="match status" value="1"/>
</dbReference>
<protein>
    <submittedName>
        <fullName evidence="7">Biotin/lipoyl-binding protein</fullName>
    </submittedName>
</protein>
<sequence length="669" mass="72645">MGHESVQDRDKKPDRQITAPSVPVADASLKTQTKAGRTPLERVGFIPPWVSFILVIAAIAIGGYSIYTLLQTRPVTPESGTPTPIDTPTPLQYVSALGRVEPSSQVIQVSAPNAMQGDRLGQLLVEEGDRVRAGQTIAILDSRDRLVAQLEQAKQQVKIAQAKLEQVKAGAKSGDITAQEAAIARLQAQIPRDLAVQDATIARLRAQVEGDLAAQDATIDRFSAQLEGNVTAKEAGISRLQAELQGQILTQEATIARLQAELTGQRAAQQATISRLEAQIQGDRTAQQATIARLQAERDERLAAQQAIILQLQAKLQNAGIEFRRYEQLYQEGGISASVYDTKRLDVEVALQEVKAANARLEEIDRTSRQQQLEAIATLEKINETGVKLLEEARATLTKIEGTVGKQIEEARTNLQRVQATAAEQLQEEQAVLNQLDRTGQAELSEAEVKQEQLQKVGREQLNEAIVTRDRIRATGEQQIQEAQSILESISEVRTVDVQLAEAEVDSAIAAEAEALARLDEAYVRSPIDGQAIAIHTRPGESIAQDQGIMAIGQTERMLVVAEVYETDIRYVRLGQRAAITSQAVDGELLGTVDRIGLQIGKKDVLDTDPTADTDARVVEVKIRLDPQDSQRVSGLTNLQVEVIIATMSSPTVPSSPDGPVDSPVTTPE</sequence>
<evidence type="ECO:0000256" key="4">
    <source>
        <dbReference type="SAM" id="MobiDB-lite"/>
    </source>
</evidence>
<reference evidence="7 8" key="1">
    <citation type="submission" date="2021-03" db="EMBL/GenBank/DDBJ databases">
        <title>Metabolic Capacity of the Antarctic Cyanobacterium Phormidium pseudopriestleyi that Sustains Oxygenic Photosynthesis in the Presence of Hydrogen Sulfide.</title>
        <authorList>
            <person name="Lumian J.E."/>
            <person name="Jungblut A.D."/>
            <person name="Dillon M.L."/>
            <person name="Hawes I."/>
            <person name="Doran P.T."/>
            <person name="Mackey T.J."/>
            <person name="Dick G.J."/>
            <person name="Grettenberger C.L."/>
            <person name="Sumner D.Y."/>
        </authorList>
    </citation>
    <scope>NUCLEOTIDE SEQUENCE [LARGE SCALE GENOMIC DNA]</scope>
    <source>
        <strain evidence="7 8">FRX01</strain>
    </source>
</reference>
<accession>A0ABS3FT14</accession>
<dbReference type="Gene3D" id="1.10.287.470">
    <property type="entry name" value="Helix hairpin bin"/>
    <property type="match status" value="1"/>
</dbReference>
<feature type="region of interest" description="Disordered" evidence="4">
    <location>
        <begin position="1"/>
        <end position="23"/>
    </location>
</feature>
<feature type="domain" description="Multidrug resistance protein MdtA-like alpha-helical hairpin" evidence="6">
    <location>
        <begin position="304"/>
        <end position="362"/>
    </location>
</feature>
<comment type="subcellular location">
    <subcellularLocation>
        <location evidence="1">Cell envelope</location>
    </subcellularLocation>
</comment>
<keyword evidence="8" id="KW-1185">Reference proteome</keyword>
<evidence type="ECO:0000313" key="8">
    <source>
        <dbReference type="Proteomes" id="UP000664844"/>
    </source>
</evidence>
<keyword evidence="5" id="KW-1133">Transmembrane helix</keyword>
<name>A0ABS3FT14_9CYAN</name>
<evidence type="ECO:0000313" key="7">
    <source>
        <dbReference type="EMBL" id="MBO0349928.1"/>
    </source>
</evidence>
<keyword evidence="5" id="KW-0812">Transmembrane</keyword>
<dbReference type="Gene3D" id="2.40.50.100">
    <property type="match status" value="1"/>
</dbReference>
<dbReference type="InterPro" id="IPR014315">
    <property type="entry name" value="ABC_heterocyst_DevB"/>
</dbReference>
<evidence type="ECO:0000259" key="6">
    <source>
        <dbReference type="Pfam" id="PF25876"/>
    </source>
</evidence>